<keyword evidence="3" id="KW-1185">Reference proteome</keyword>
<reference evidence="2 3" key="1">
    <citation type="submission" date="2024-01" db="EMBL/GenBank/DDBJ databases">
        <title>The genome of the rayed Mediterranean limpet Patella caerulea (Linnaeus, 1758).</title>
        <authorList>
            <person name="Anh-Thu Weber A."/>
            <person name="Halstead-Nussloch G."/>
        </authorList>
    </citation>
    <scope>NUCLEOTIDE SEQUENCE [LARGE SCALE GENOMIC DNA]</scope>
    <source>
        <strain evidence="2">AATW-2023a</strain>
        <tissue evidence="2">Whole specimen</tissue>
    </source>
</reference>
<comment type="caution">
    <text evidence="2">The sequence shown here is derived from an EMBL/GenBank/DDBJ whole genome shotgun (WGS) entry which is preliminary data.</text>
</comment>
<dbReference type="GO" id="GO:0038203">
    <property type="term" value="P:TORC2 signaling"/>
    <property type="evidence" value="ECO:0007669"/>
    <property type="project" value="TreeGrafter"/>
</dbReference>
<dbReference type="PANTHER" id="PTHR32428">
    <property type="entry name" value="TARGET OF RAPAMYCIN COMPLEX 2 SUBUNIT BIT61-RELATED"/>
    <property type="match status" value="1"/>
</dbReference>
<dbReference type="GO" id="GO:0031932">
    <property type="term" value="C:TORC2 complex"/>
    <property type="evidence" value="ECO:0007669"/>
    <property type="project" value="TreeGrafter"/>
</dbReference>
<proteinExistence type="inferred from homology"/>
<dbReference type="AlphaFoldDB" id="A0AAN8J7A2"/>
<dbReference type="Proteomes" id="UP001347796">
    <property type="component" value="Unassembled WGS sequence"/>
</dbReference>
<evidence type="ECO:0000313" key="2">
    <source>
        <dbReference type="EMBL" id="KAK6170769.1"/>
    </source>
</evidence>
<comment type="similarity">
    <text evidence="1">Belongs to the PROTOR family.</text>
</comment>
<organism evidence="2 3">
    <name type="scientific">Patella caerulea</name>
    <name type="common">Rayed Mediterranean limpet</name>
    <dbReference type="NCBI Taxonomy" id="87958"/>
    <lineage>
        <taxon>Eukaryota</taxon>
        <taxon>Metazoa</taxon>
        <taxon>Spiralia</taxon>
        <taxon>Lophotrochozoa</taxon>
        <taxon>Mollusca</taxon>
        <taxon>Gastropoda</taxon>
        <taxon>Patellogastropoda</taxon>
        <taxon>Patelloidea</taxon>
        <taxon>Patellidae</taxon>
        <taxon>Patella</taxon>
    </lineage>
</organism>
<evidence type="ECO:0000256" key="1">
    <source>
        <dbReference type="ARBA" id="ARBA00010453"/>
    </source>
</evidence>
<accession>A0AAN8J7A2</accession>
<evidence type="ECO:0000313" key="3">
    <source>
        <dbReference type="Proteomes" id="UP001347796"/>
    </source>
</evidence>
<dbReference type="PANTHER" id="PTHR32428:SF2">
    <property type="entry name" value="TARGET OF RAPAMYCIN COMPLEX 2 SUBUNIT BIT61-RELATED"/>
    <property type="match status" value="1"/>
</dbReference>
<name>A0AAN8J7A2_PATCE</name>
<dbReference type="SUPFAM" id="SSF74788">
    <property type="entry name" value="Cullin repeat-like"/>
    <property type="match status" value="1"/>
</dbReference>
<gene>
    <name evidence="2" type="ORF">SNE40_019081</name>
</gene>
<dbReference type="InterPro" id="IPR016159">
    <property type="entry name" value="Cullin_repeat-like_dom_sf"/>
</dbReference>
<dbReference type="InterPro" id="IPR013745">
    <property type="entry name" value="Bit61/PRR5"/>
</dbReference>
<protein>
    <submittedName>
        <fullName evidence="2">Uncharacterized protein</fullName>
    </submittedName>
</protein>
<sequence length="311" mass="34884">MSFLSPGPRVSQFKRHSLANIDIGTRLPKGARRGSTLPTFLPALTSSDAATRQDFLESIQVAVVQIFQKKRLKENELGKLQSNVRYLTDTEAGPLIFDYYKDQLLKKGMVILREKIKNERGADLLRLLGDTWEGFFKEMLPYLQAILHPLKNTEMSIRDVTLLEFRNIVLLKVSVHDALQSATFIPPNVKQMLLVLQSVPDGSFSSENTYKLERLVAIAVVPYLGLRGLYAGSPDPIIKAKSRSTPRLVVTEAVDSESEEPEEEVKVSLYSTWSPATVNKFSSRLNSIFNNKKLAPVLEHGDGGRRHSLFS</sequence>
<dbReference type="EMBL" id="JAZGQO010000014">
    <property type="protein sequence ID" value="KAK6170769.1"/>
    <property type="molecule type" value="Genomic_DNA"/>
</dbReference>
<dbReference type="Pfam" id="PF08539">
    <property type="entry name" value="HbrB"/>
    <property type="match status" value="1"/>
</dbReference>